<dbReference type="EMBL" id="QTSX02001444">
    <property type="protein sequence ID" value="KAJ9082071.1"/>
    <property type="molecule type" value="Genomic_DNA"/>
</dbReference>
<dbReference type="Proteomes" id="UP001165960">
    <property type="component" value="Unassembled WGS sequence"/>
</dbReference>
<feature type="non-terminal residue" evidence="1">
    <location>
        <position position="79"/>
    </location>
</feature>
<protein>
    <submittedName>
        <fullName evidence="1">Uncharacterized protein</fullName>
    </submittedName>
</protein>
<reference evidence="1" key="1">
    <citation type="submission" date="2022-04" db="EMBL/GenBank/DDBJ databases">
        <title>Genome of the entomopathogenic fungus Entomophthora muscae.</title>
        <authorList>
            <person name="Elya C."/>
            <person name="Lovett B.R."/>
            <person name="Lee E."/>
            <person name="Macias A.M."/>
            <person name="Hajek A.E."/>
            <person name="De Bivort B.L."/>
            <person name="Kasson M.T."/>
            <person name="De Fine Licht H.H."/>
            <person name="Stajich J.E."/>
        </authorList>
    </citation>
    <scope>NUCLEOTIDE SEQUENCE</scope>
    <source>
        <strain evidence="1">Berkeley</strain>
    </source>
</reference>
<proteinExistence type="predicted"/>
<gene>
    <name evidence="1" type="ORF">DSO57_1007928</name>
</gene>
<evidence type="ECO:0000313" key="2">
    <source>
        <dbReference type="Proteomes" id="UP001165960"/>
    </source>
</evidence>
<accession>A0ACC2U5M4</accession>
<name>A0ACC2U5M4_9FUNG</name>
<comment type="caution">
    <text evidence="1">The sequence shown here is derived from an EMBL/GenBank/DDBJ whole genome shotgun (WGS) entry which is preliminary data.</text>
</comment>
<organism evidence="1 2">
    <name type="scientific">Entomophthora muscae</name>
    <dbReference type="NCBI Taxonomy" id="34485"/>
    <lineage>
        <taxon>Eukaryota</taxon>
        <taxon>Fungi</taxon>
        <taxon>Fungi incertae sedis</taxon>
        <taxon>Zoopagomycota</taxon>
        <taxon>Entomophthoromycotina</taxon>
        <taxon>Entomophthoromycetes</taxon>
        <taxon>Entomophthorales</taxon>
        <taxon>Entomophthoraceae</taxon>
        <taxon>Entomophthora</taxon>
    </lineage>
</organism>
<keyword evidence="2" id="KW-1185">Reference proteome</keyword>
<sequence>MDISYASSPKEMISNPINYNDYLNTPMDISILGSPEIFINMPMDEFNTLMEFCIEIDDISKTKTESIKVSDNFNTHAIP</sequence>
<evidence type="ECO:0000313" key="1">
    <source>
        <dbReference type="EMBL" id="KAJ9082071.1"/>
    </source>
</evidence>